<reference evidence="1 2" key="1">
    <citation type="submission" date="2017-12" db="EMBL/GenBank/DDBJ databases">
        <title>Phylogenetic diversity of female urinary microbiome.</title>
        <authorList>
            <person name="Thomas-White K."/>
            <person name="Wolfe A.J."/>
        </authorList>
    </citation>
    <scope>NUCLEOTIDE SEQUENCE [LARGE SCALE GENOMIC DNA]</scope>
    <source>
        <strain evidence="1 2">UMB0402</strain>
    </source>
</reference>
<keyword evidence="2" id="KW-1185">Reference proteome</keyword>
<gene>
    <name evidence="1" type="ORF">CYJ19_06965</name>
</gene>
<proteinExistence type="predicted"/>
<comment type="caution">
    <text evidence="1">The sequence shown here is derived from an EMBL/GenBank/DDBJ whole genome shotgun (WGS) entry which is preliminary data.</text>
</comment>
<organism evidence="1 2">
    <name type="scientific">Winkia neuii</name>
    <dbReference type="NCBI Taxonomy" id="33007"/>
    <lineage>
        <taxon>Bacteria</taxon>
        <taxon>Bacillati</taxon>
        <taxon>Actinomycetota</taxon>
        <taxon>Actinomycetes</taxon>
        <taxon>Actinomycetales</taxon>
        <taxon>Actinomycetaceae</taxon>
        <taxon>Winkia</taxon>
    </lineage>
</organism>
<dbReference type="EMBL" id="PKKO01000003">
    <property type="protein sequence ID" value="PKY72574.1"/>
    <property type="molecule type" value="Genomic_DNA"/>
</dbReference>
<accession>A0A2I1IN78</accession>
<evidence type="ECO:0000313" key="2">
    <source>
        <dbReference type="Proteomes" id="UP000235122"/>
    </source>
</evidence>
<dbReference type="Proteomes" id="UP000235122">
    <property type="component" value="Unassembled WGS sequence"/>
</dbReference>
<dbReference type="GeneID" id="35866751"/>
<dbReference type="STRING" id="33007.HMPREF3198_00363"/>
<dbReference type="AlphaFoldDB" id="A0A2I1IN78"/>
<name>A0A2I1IN78_9ACTO</name>
<sequence>MNDLFARAKHLAGRAPLRLLIDGRSGAGKTSLAKTLHEQAPQAQLLAVEAWCPGWKGLAVAAQKCADLVNRRTSRIHLWDWRQNDWGPWLEPDPAKDWIVEGCGALTRDSAAAAGAVGIWLELETGKRKKRALARDGQTYAPYWEVWARQEESLYSAEKPWQLAKICLKDPNFNK</sequence>
<protein>
    <submittedName>
        <fullName evidence="1">Uncharacterized protein</fullName>
    </submittedName>
</protein>
<dbReference type="InterPro" id="IPR027417">
    <property type="entry name" value="P-loop_NTPase"/>
</dbReference>
<dbReference type="SUPFAM" id="SSF52540">
    <property type="entry name" value="P-loop containing nucleoside triphosphate hydrolases"/>
    <property type="match status" value="1"/>
</dbReference>
<dbReference type="Gene3D" id="3.40.50.300">
    <property type="entry name" value="P-loop containing nucleotide triphosphate hydrolases"/>
    <property type="match status" value="1"/>
</dbReference>
<dbReference type="RefSeq" id="WP_024332032.1">
    <property type="nucleotide sequence ID" value="NZ_JASOXK010000007.1"/>
</dbReference>
<evidence type="ECO:0000313" key="1">
    <source>
        <dbReference type="EMBL" id="PKY72574.1"/>
    </source>
</evidence>